<dbReference type="GO" id="GO:0080030">
    <property type="term" value="F:methyl indole-3-acetate esterase activity"/>
    <property type="evidence" value="ECO:0007669"/>
    <property type="project" value="TreeGrafter"/>
</dbReference>
<evidence type="ECO:0000313" key="2">
    <source>
        <dbReference type="EMBL" id="CAH2061351.1"/>
    </source>
</evidence>
<dbReference type="GO" id="GO:0009696">
    <property type="term" value="P:salicylic acid metabolic process"/>
    <property type="evidence" value="ECO:0007669"/>
    <property type="project" value="TreeGrafter"/>
</dbReference>
<dbReference type="Gene3D" id="3.40.50.1820">
    <property type="entry name" value="alpha/beta hydrolase"/>
    <property type="match status" value="1"/>
</dbReference>
<name>A0AAU9SAD9_THLAR</name>
<proteinExistence type="predicted"/>
<evidence type="ECO:0000259" key="1">
    <source>
        <dbReference type="Pfam" id="PF12697"/>
    </source>
</evidence>
<accession>A0AAU9SAD9</accession>
<dbReference type="Proteomes" id="UP000836841">
    <property type="component" value="Chromosome 4"/>
</dbReference>
<dbReference type="Pfam" id="PF12697">
    <property type="entry name" value="Abhydrolase_6"/>
    <property type="match status" value="1"/>
</dbReference>
<dbReference type="GO" id="GO:0080031">
    <property type="term" value="F:methyl salicylate esterase activity"/>
    <property type="evidence" value="ECO:0007669"/>
    <property type="project" value="TreeGrafter"/>
</dbReference>
<dbReference type="InterPro" id="IPR000073">
    <property type="entry name" value="AB_hydrolase_1"/>
</dbReference>
<dbReference type="EMBL" id="OU466860">
    <property type="protein sequence ID" value="CAH2061353.1"/>
    <property type="molecule type" value="Genomic_DNA"/>
</dbReference>
<dbReference type="GO" id="GO:0009694">
    <property type="term" value="P:jasmonic acid metabolic process"/>
    <property type="evidence" value="ECO:0007669"/>
    <property type="project" value="TreeGrafter"/>
</dbReference>
<dbReference type="AlphaFoldDB" id="A0AAU9SAD9"/>
<dbReference type="GO" id="GO:0080032">
    <property type="term" value="F:methyl jasmonate esterase activity"/>
    <property type="evidence" value="ECO:0007669"/>
    <property type="project" value="TreeGrafter"/>
</dbReference>
<dbReference type="EMBL" id="OU466860">
    <property type="protein sequence ID" value="CAH2061351.1"/>
    <property type="molecule type" value="Genomic_DNA"/>
</dbReference>
<dbReference type="SUPFAM" id="SSF53474">
    <property type="entry name" value="alpha/beta-Hydrolases"/>
    <property type="match status" value="1"/>
</dbReference>
<feature type="domain" description="AB hydrolase-1" evidence="1">
    <location>
        <begin position="10"/>
        <end position="251"/>
    </location>
</feature>
<dbReference type="PANTHER" id="PTHR10992:SF1048">
    <property type="entry name" value="AB HYDROLASE-1 DOMAIN-CONTAINING PROTEIN"/>
    <property type="match status" value="1"/>
</dbReference>
<dbReference type="FunFam" id="3.40.50.1820:FF:000051">
    <property type="entry name" value="(S)-hydroxynitrile lyase"/>
    <property type="match status" value="1"/>
</dbReference>
<dbReference type="PANTHER" id="PTHR10992">
    <property type="entry name" value="METHYLESTERASE FAMILY MEMBER"/>
    <property type="match status" value="1"/>
</dbReference>
<sequence length="262" mass="29211">MEKRNQKHFVLVHLGCHGAWSWYKVKTKLEAAGHCVSAIDLAASGINTTRVEEIQTLEDYSKPLLEVMDSLASDEKVVLVAHSAGGVPAALAADMFPCKIAAIVFLTSSMPDTKNPPAYVVEKLVRSIPPEEFLDTVFGRYGTPDCPLQSILFGPKFLAEKFYQLSPVEDLELAKMLARVNPLITDNLAETRSFSEEGYGSVTRIYIICGEDNIVSDEYQRWISSNFPPKEVIEIRDADHMPMFSKPQELCAHLLEIADRYA</sequence>
<organism evidence="3 4">
    <name type="scientific">Thlaspi arvense</name>
    <name type="common">Field penny-cress</name>
    <dbReference type="NCBI Taxonomy" id="13288"/>
    <lineage>
        <taxon>Eukaryota</taxon>
        <taxon>Viridiplantae</taxon>
        <taxon>Streptophyta</taxon>
        <taxon>Embryophyta</taxon>
        <taxon>Tracheophyta</taxon>
        <taxon>Spermatophyta</taxon>
        <taxon>Magnoliopsida</taxon>
        <taxon>eudicotyledons</taxon>
        <taxon>Gunneridae</taxon>
        <taxon>Pentapetalae</taxon>
        <taxon>rosids</taxon>
        <taxon>malvids</taxon>
        <taxon>Brassicales</taxon>
        <taxon>Brassicaceae</taxon>
        <taxon>Thlaspideae</taxon>
        <taxon>Thlaspi</taxon>
    </lineage>
</organism>
<keyword evidence="4" id="KW-1185">Reference proteome</keyword>
<gene>
    <name evidence="2" type="ORF">TAV2_LOCUS13541</name>
    <name evidence="3" type="ORF">TAV2_LOCUS13833</name>
</gene>
<evidence type="ECO:0000313" key="3">
    <source>
        <dbReference type="EMBL" id="CAH2061353.1"/>
    </source>
</evidence>
<evidence type="ECO:0000313" key="4">
    <source>
        <dbReference type="Proteomes" id="UP000836841"/>
    </source>
</evidence>
<protein>
    <recommendedName>
        <fullName evidence="1">AB hydrolase-1 domain-containing protein</fullName>
    </recommendedName>
</protein>
<dbReference type="InterPro" id="IPR029058">
    <property type="entry name" value="AB_hydrolase_fold"/>
</dbReference>
<dbReference type="InterPro" id="IPR045889">
    <property type="entry name" value="MES/HNL"/>
</dbReference>
<reference evidence="3 4" key="1">
    <citation type="submission" date="2022-03" db="EMBL/GenBank/DDBJ databases">
        <authorList>
            <person name="Nunn A."/>
            <person name="Chopra R."/>
            <person name="Nunn A."/>
            <person name="Contreras Garrido A."/>
        </authorList>
    </citation>
    <scope>NUCLEOTIDE SEQUENCE [LARGE SCALE GENOMIC DNA]</scope>
</reference>